<name>A0ABS9KTZ6_9BACT</name>
<dbReference type="RefSeq" id="WP_237873900.1">
    <property type="nucleotide sequence ID" value="NZ_JAKLTR010000010.1"/>
</dbReference>
<organism evidence="1 2">
    <name type="scientific">Terrimonas ginsenosidimutans</name>
    <dbReference type="NCBI Taxonomy" id="2908004"/>
    <lineage>
        <taxon>Bacteria</taxon>
        <taxon>Pseudomonadati</taxon>
        <taxon>Bacteroidota</taxon>
        <taxon>Chitinophagia</taxon>
        <taxon>Chitinophagales</taxon>
        <taxon>Chitinophagaceae</taxon>
        <taxon>Terrimonas</taxon>
    </lineage>
</organism>
<comment type="caution">
    <text evidence="1">The sequence shown here is derived from an EMBL/GenBank/DDBJ whole genome shotgun (WGS) entry which is preliminary data.</text>
</comment>
<reference evidence="1" key="1">
    <citation type="submission" date="2022-01" db="EMBL/GenBank/DDBJ databases">
        <authorList>
            <person name="Jo J.-H."/>
            <person name="Im W.-T."/>
        </authorList>
    </citation>
    <scope>NUCLEOTIDE SEQUENCE</scope>
    <source>
        <strain evidence="1">NA20</strain>
    </source>
</reference>
<dbReference type="Proteomes" id="UP001165367">
    <property type="component" value="Unassembled WGS sequence"/>
</dbReference>
<accession>A0ABS9KTZ6</accession>
<gene>
    <name evidence="1" type="ORF">LZZ85_15815</name>
</gene>
<sequence>MKTVTLYRPVGIKELQLIEGSGWKEFPPRLFWQPIFYPVLNQPYAEQIANDWNTQDESSGYCGIVTRFDLAEKHYRLYETQNVGGEIHNELWVPAEDLKEFNRHISGTITIVNAFFGEKFVMPEHRALSLELIKFL</sequence>
<evidence type="ECO:0000313" key="2">
    <source>
        <dbReference type="Proteomes" id="UP001165367"/>
    </source>
</evidence>
<dbReference type="EMBL" id="JAKLTR010000010">
    <property type="protein sequence ID" value="MCG2615767.1"/>
    <property type="molecule type" value="Genomic_DNA"/>
</dbReference>
<proteinExistence type="predicted"/>
<protein>
    <submittedName>
        <fullName evidence="1">ADP-ribosylation/crystallin J1</fullName>
    </submittedName>
</protein>
<keyword evidence="2" id="KW-1185">Reference proteome</keyword>
<evidence type="ECO:0000313" key="1">
    <source>
        <dbReference type="EMBL" id="MCG2615767.1"/>
    </source>
</evidence>